<dbReference type="PROSITE" id="PS50198">
    <property type="entry name" value="PPIC_PPIASE_2"/>
    <property type="match status" value="1"/>
</dbReference>
<reference evidence="3" key="1">
    <citation type="submission" date="2018-05" db="EMBL/GenBank/DDBJ databases">
        <authorList>
            <person name="Lanie J.A."/>
            <person name="Ng W.-L."/>
            <person name="Kazmierczak K.M."/>
            <person name="Andrzejewski T.M."/>
            <person name="Davidsen T.M."/>
            <person name="Wayne K.J."/>
            <person name="Tettelin H."/>
            <person name="Glass J.I."/>
            <person name="Rusch D."/>
            <person name="Podicherti R."/>
            <person name="Tsui H.-C.T."/>
            <person name="Winkler M.E."/>
        </authorList>
    </citation>
    <scope>NUCLEOTIDE SEQUENCE</scope>
</reference>
<dbReference type="Pfam" id="PF00639">
    <property type="entry name" value="Rotamase"/>
    <property type="match status" value="1"/>
</dbReference>
<evidence type="ECO:0000256" key="1">
    <source>
        <dbReference type="SAM" id="MobiDB-lite"/>
    </source>
</evidence>
<evidence type="ECO:0000259" key="2">
    <source>
        <dbReference type="PROSITE" id="PS50198"/>
    </source>
</evidence>
<dbReference type="InterPro" id="IPR000297">
    <property type="entry name" value="PPIase_PpiC"/>
</dbReference>
<sequence length="107" mass="12082">YFIRIAKKYSTCSTKVLGGDLDWVYKSMNIKTESKFGALEMNNEEKITSELIDAITQSEKYSIPEPIKTKLGYHIILSCENRDRVEKEKSQVPLKPQAAPAGTNIPT</sequence>
<feature type="region of interest" description="Disordered" evidence="1">
    <location>
        <begin position="87"/>
        <end position="107"/>
    </location>
</feature>
<feature type="non-terminal residue" evidence="3">
    <location>
        <position position="1"/>
    </location>
</feature>
<dbReference type="Gene3D" id="3.10.50.40">
    <property type="match status" value="1"/>
</dbReference>
<organism evidence="3">
    <name type="scientific">marine metagenome</name>
    <dbReference type="NCBI Taxonomy" id="408172"/>
    <lineage>
        <taxon>unclassified sequences</taxon>
        <taxon>metagenomes</taxon>
        <taxon>ecological metagenomes</taxon>
    </lineage>
</organism>
<dbReference type="GO" id="GO:0003755">
    <property type="term" value="F:peptidyl-prolyl cis-trans isomerase activity"/>
    <property type="evidence" value="ECO:0007669"/>
    <property type="project" value="InterPro"/>
</dbReference>
<proteinExistence type="predicted"/>
<dbReference type="InterPro" id="IPR046357">
    <property type="entry name" value="PPIase_dom_sf"/>
</dbReference>
<dbReference type="EMBL" id="UINC01211311">
    <property type="protein sequence ID" value="SVE35157.1"/>
    <property type="molecule type" value="Genomic_DNA"/>
</dbReference>
<accession>A0A383CS16</accession>
<dbReference type="AlphaFoldDB" id="A0A383CS16"/>
<feature type="domain" description="PpiC" evidence="2">
    <location>
        <begin position="1"/>
        <end position="80"/>
    </location>
</feature>
<name>A0A383CS16_9ZZZZ</name>
<evidence type="ECO:0000313" key="3">
    <source>
        <dbReference type="EMBL" id="SVE35157.1"/>
    </source>
</evidence>
<dbReference type="SUPFAM" id="SSF54534">
    <property type="entry name" value="FKBP-like"/>
    <property type="match status" value="1"/>
</dbReference>
<protein>
    <recommendedName>
        <fullName evidence="2">PpiC domain-containing protein</fullName>
    </recommendedName>
</protein>
<gene>
    <name evidence="3" type="ORF">METZ01_LOCUS488011</name>
</gene>